<evidence type="ECO:0000256" key="3">
    <source>
        <dbReference type="SAM" id="Phobius"/>
    </source>
</evidence>
<sequence>MDTGRRNKRDSAVLRRQNGNRSLGVACRVLGATAATVLAFSFAACGDSGTAGSDATTSAGGGDEVSGKVYYLTPGPAQAERYLNIDAPNMKDAFEKLAPGIEFQALDSHNSTATQLAQAENAISNGARAIILSSVDGNQAAAILAKAAAARVPVISYAPEAFGGPLYARVSVPFVQIGQDQARYFVEHLPRTEGPVRLALMYGDPAQDFYKELKKGFDEYLDPVIADGRVSVVCRGDAIDWDPANAQRNMEQCLTKTNNGVDAALVMNDGTGTGVMAAISRAGVADRVKLYGGYDATIEGVQRVLAGKQAADMTADYALMARTAAELAITGIRGEEPPRPPINGVFDSRFSDSVPAAYLPNTFVTADNVQETIVDTGIYDKATICTGEARSSSFCRR</sequence>
<dbReference type="PANTHER" id="PTHR30036">
    <property type="entry name" value="D-XYLOSE-BINDING PERIPLASMIC PROTEIN"/>
    <property type="match status" value="1"/>
</dbReference>
<dbReference type="InterPro" id="IPR028082">
    <property type="entry name" value="Peripla_BP_I"/>
</dbReference>
<keyword evidence="3" id="KW-0812">Transmembrane</keyword>
<proteinExistence type="predicted"/>
<feature type="domain" description="Periplasmic binding protein" evidence="4">
    <location>
        <begin position="82"/>
        <end position="335"/>
    </location>
</feature>
<feature type="transmembrane region" description="Helical" evidence="3">
    <location>
        <begin position="25"/>
        <end position="44"/>
    </location>
</feature>
<keyword evidence="3" id="KW-0472">Membrane</keyword>
<dbReference type="PANTHER" id="PTHR30036:SF1">
    <property type="entry name" value="D-XYLOSE-BINDING PERIPLASMIC PROTEIN"/>
    <property type="match status" value="1"/>
</dbReference>
<comment type="caution">
    <text evidence="5">The sequence shown here is derived from an EMBL/GenBank/DDBJ whole genome shotgun (WGS) entry which is preliminary data.</text>
</comment>
<dbReference type="Proteomes" id="UP001284601">
    <property type="component" value="Unassembled WGS sequence"/>
</dbReference>
<evidence type="ECO:0000313" key="5">
    <source>
        <dbReference type="EMBL" id="MDW5593078.1"/>
    </source>
</evidence>
<gene>
    <name evidence="5" type="ORF">R7226_01925</name>
</gene>
<keyword evidence="6" id="KW-1185">Reference proteome</keyword>
<comment type="subcellular location">
    <subcellularLocation>
        <location evidence="1">Cell envelope</location>
    </subcellularLocation>
</comment>
<evidence type="ECO:0000256" key="2">
    <source>
        <dbReference type="ARBA" id="ARBA00022729"/>
    </source>
</evidence>
<dbReference type="InterPro" id="IPR025997">
    <property type="entry name" value="SBP_2_dom"/>
</dbReference>
<dbReference type="SUPFAM" id="SSF53822">
    <property type="entry name" value="Periplasmic binding protein-like I"/>
    <property type="match status" value="1"/>
</dbReference>
<protein>
    <submittedName>
        <fullName evidence="5">Substrate-binding domain-containing protein</fullName>
    </submittedName>
</protein>
<evidence type="ECO:0000259" key="4">
    <source>
        <dbReference type="Pfam" id="PF13407"/>
    </source>
</evidence>
<evidence type="ECO:0000256" key="1">
    <source>
        <dbReference type="ARBA" id="ARBA00004196"/>
    </source>
</evidence>
<dbReference type="EMBL" id="JAWSTH010000002">
    <property type="protein sequence ID" value="MDW5593078.1"/>
    <property type="molecule type" value="Genomic_DNA"/>
</dbReference>
<accession>A0ABU4HID7</accession>
<dbReference type="Gene3D" id="3.40.50.2300">
    <property type="match status" value="2"/>
</dbReference>
<dbReference type="InterPro" id="IPR050555">
    <property type="entry name" value="Bact_Solute-Bind_Prot2"/>
</dbReference>
<reference evidence="6" key="1">
    <citation type="submission" date="2023-07" db="EMBL/GenBank/DDBJ databases">
        <title>Conexibacter stalactiti sp. nov., isolated from stalactites in a lava cave and emended description of the genus Conexibacter.</title>
        <authorList>
            <person name="Lee S.D."/>
        </authorList>
    </citation>
    <scope>NUCLEOTIDE SEQUENCE [LARGE SCALE GENOMIC DNA]</scope>
    <source>
        <strain evidence="6">KCTC 39840</strain>
    </source>
</reference>
<dbReference type="Pfam" id="PF13407">
    <property type="entry name" value="Peripla_BP_4"/>
    <property type="match status" value="1"/>
</dbReference>
<organism evidence="5 6">
    <name type="scientific">Conexibacter stalactiti</name>
    <dbReference type="NCBI Taxonomy" id="1940611"/>
    <lineage>
        <taxon>Bacteria</taxon>
        <taxon>Bacillati</taxon>
        <taxon>Actinomycetota</taxon>
        <taxon>Thermoleophilia</taxon>
        <taxon>Solirubrobacterales</taxon>
        <taxon>Conexibacteraceae</taxon>
        <taxon>Conexibacter</taxon>
    </lineage>
</organism>
<keyword evidence="2" id="KW-0732">Signal</keyword>
<evidence type="ECO:0000313" key="6">
    <source>
        <dbReference type="Proteomes" id="UP001284601"/>
    </source>
</evidence>
<reference evidence="5 6" key="2">
    <citation type="submission" date="2023-10" db="EMBL/GenBank/DDBJ databases">
        <authorList>
            <person name="Han X.F."/>
        </authorList>
    </citation>
    <scope>NUCLEOTIDE SEQUENCE [LARGE SCALE GENOMIC DNA]</scope>
    <source>
        <strain evidence="5 6">KCTC 39840</strain>
    </source>
</reference>
<name>A0ABU4HID7_9ACTN</name>
<dbReference type="RefSeq" id="WP_318595341.1">
    <property type="nucleotide sequence ID" value="NZ_JAWSTH010000002.1"/>
</dbReference>
<keyword evidence="3" id="KW-1133">Transmembrane helix</keyword>